<evidence type="ECO:0000313" key="6">
    <source>
        <dbReference type="Proteomes" id="UP000319732"/>
    </source>
</evidence>
<dbReference type="Proteomes" id="UP000319732">
    <property type="component" value="Unassembled WGS sequence"/>
</dbReference>
<evidence type="ECO:0000256" key="3">
    <source>
        <dbReference type="ARBA" id="ARBA00023163"/>
    </source>
</evidence>
<dbReference type="InterPro" id="IPR047057">
    <property type="entry name" value="MerR_fam"/>
</dbReference>
<dbReference type="InterPro" id="IPR000551">
    <property type="entry name" value="MerR-type_HTH_dom"/>
</dbReference>
<dbReference type="OrthoDB" id="9808480at2"/>
<evidence type="ECO:0000256" key="2">
    <source>
        <dbReference type="ARBA" id="ARBA00023125"/>
    </source>
</evidence>
<comment type="caution">
    <text evidence="5">The sequence shown here is derived from an EMBL/GenBank/DDBJ whole genome shotgun (WGS) entry which is preliminary data.</text>
</comment>
<dbReference type="GO" id="GO:0003700">
    <property type="term" value="F:DNA-binding transcription factor activity"/>
    <property type="evidence" value="ECO:0007669"/>
    <property type="project" value="InterPro"/>
</dbReference>
<dbReference type="PANTHER" id="PTHR30204">
    <property type="entry name" value="REDOX-CYCLING DRUG-SENSING TRANSCRIPTIONAL ACTIVATOR SOXR"/>
    <property type="match status" value="1"/>
</dbReference>
<dbReference type="AlphaFoldDB" id="A0A545U3I2"/>
<dbReference type="PANTHER" id="PTHR30204:SF94">
    <property type="entry name" value="HEAVY METAL-DEPENDENT TRANSCRIPTIONAL REGULATOR HI_0293-RELATED"/>
    <property type="match status" value="1"/>
</dbReference>
<dbReference type="EMBL" id="VHSG01000006">
    <property type="protein sequence ID" value="TQV84035.1"/>
    <property type="molecule type" value="Genomic_DNA"/>
</dbReference>
<dbReference type="PRINTS" id="PR00040">
    <property type="entry name" value="HTHMERR"/>
</dbReference>
<organism evidence="5 6">
    <name type="scientific">Exilibacterium tricleocarpae</name>
    <dbReference type="NCBI Taxonomy" id="2591008"/>
    <lineage>
        <taxon>Bacteria</taxon>
        <taxon>Pseudomonadati</taxon>
        <taxon>Pseudomonadota</taxon>
        <taxon>Gammaproteobacteria</taxon>
        <taxon>Cellvibrionales</taxon>
        <taxon>Cellvibrionaceae</taxon>
        <taxon>Exilibacterium</taxon>
    </lineage>
</organism>
<evidence type="ECO:0000313" key="5">
    <source>
        <dbReference type="EMBL" id="TQV84035.1"/>
    </source>
</evidence>
<dbReference type="InterPro" id="IPR009061">
    <property type="entry name" value="DNA-bd_dom_put_sf"/>
</dbReference>
<dbReference type="SMART" id="SM00422">
    <property type="entry name" value="HTH_MERR"/>
    <property type="match status" value="1"/>
</dbReference>
<evidence type="ECO:0000259" key="4">
    <source>
        <dbReference type="PROSITE" id="PS50937"/>
    </source>
</evidence>
<feature type="domain" description="HTH merR-type" evidence="4">
    <location>
        <begin position="1"/>
        <end position="69"/>
    </location>
</feature>
<proteinExistence type="predicted"/>
<evidence type="ECO:0000256" key="1">
    <source>
        <dbReference type="ARBA" id="ARBA00023015"/>
    </source>
</evidence>
<dbReference type="SUPFAM" id="SSF46955">
    <property type="entry name" value="Putative DNA-binding domain"/>
    <property type="match status" value="1"/>
</dbReference>
<protein>
    <submittedName>
        <fullName evidence="5">MerR family transcriptional regulator</fullName>
    </submittedName>
</protein>
<sequence>MHISEAARRSGLSAKTIRYYESIALIETAARGDNGYRDYSDIQLDTLCFLQRARATGFSLDECRQRLGLYRDTGRHSAHVKAMVLEKVARVDAQLRELRVMRGTLVAATAIEVCSEGSTPIAADLMTRARAPGN</sequence>
<keyword evidence="2" id="KW-0238">DNA-binding</keyword>
<gene>
    <name evidence="5" type="ORF">FKG94_05045</name>
</gene>
<dbReference type="PROSITE" id="PS50937">
    <property type="entry name" value="HTH_MERR_2"/>
    <property type="match status" value="1"/>
</dbReference>
<dbReference type="Gene3D" id="1.10.1660.10">
    <property type="match status" value="1"/>
</dbReference>
<dbReference type="GO" id="GO:0003677">
    <property type="term" value="F:DNA binding"/>
    <property type="evidence" value="ECO:0007669"/>
    <property type="project" value="UniProtKB-KW"/>
</dbReference>
<keyword evidence="1" id="KW-0805">Transcription regulation</keyword>
<dbReference type="Pfam" id="PF00376">
    <property type="entry name" value="MerR"/>
    <property type="match status" value="1"/>
</dbReference>
<accession>A0A545U3I2</accession>
<reference evidence="5 6" key="1">
    <citation type="submission" date="2019-06" db="EMBL/GenBank/DDBJ databases">
        <title>Whole genome sequence for Cellvibrionaceae sp. R142.</title>
        <authorList>
            <person name="Wang G."/>
        </authorList>
    </citation>
    <scope>NUCLEOTIDE SEQUENCE [LARGE SCALE GENOMIC DNA]</scope>
    <source>
        <strain evidence="5 6">R142</strain>
    </source>
</reference>
<keyword evidence="6" id="KW-1185">Reference proteome</keyword>
<name>A0A545U3I2_9GAMM</name>
<dbReference type="Pfam" id="PF09278">
    <property type="entry name" value="MerR-DNA-bind"/>
    <property type="match status" value="1"/>
</dbReference>
<keyword evidence="3" id="KW-0804">Transcription</keyword>
<dbReference type="InterPro" id="IPR015358">
    <property type="entry name" value="Tscrpt_reg_MerR_DNA-bd"/>
</dbReference>